<sequence>MSPADTGPHLPPDLYRHITEFLSESPNLAKPLTTDTARALCALAHDQTSHALQFEAERVLYHDLVFLHHESCPRGLIDILRSRTAAYVERIFIIDEGIDIERSRVDLGEYISYTDLPYDRMNRLRVLELKLSRFSRAPHALIERSLFGVLADTLPWDVLREFSSFISLPAEDF</sequence>
<protein>
    <recommendedName>
        <fullName evidence="3">F-box domain-containing protein</fullName>
    </recommendedName>
</protein>
<evidence type="ECO:0000313" key="1">
    <source>
        <dbReference type="EMBL" id="KZT38136.1"/>
    </source>
</evidence>
<evidence type="ECO:0000313" key="2">
    <source>
        <dbReference type="Proteomes" id="UP000076798"/>
    </source>
</evidence>
<accession>A0A166D4S9</accession>
<keyword evidence="2" id="KW-1185">Reference proteome</keyword>
<organism evidence="1 2">
    <name type="scientific">Sistotremastrum suecicum HHB10207 ss-3</name>
    <dbReference type="NCBI Taxonomy" id="1314776"/>
    <lineage>
        <taxon>Eukaryota</taxon>
        <taxon>Fungi</taxon>
        <taxon>Dikarya</taxon>
        <taxon>Basidiomycota</taxon>
        <taxon>Agaricomycotina</taxon>
        <taxon>Agaricomycetes</taxon>
        <taxon>Sistotremastrales</taxon>
        <taxon>Sistotremastraceae</taxon>
        <taxon>Sistotremastrum</taxon>
    </lineage>
</organism>
<reference evidence="1 2" key="1">
    <citation type="journal article" date="2016" name="Mol. Biol. Evol.">
        <title>Comparative Genomics of Early-Diverging Mushroom-Forming Fungi Provides Insights into the Origins of Lignocellulose Decay Capabilities.</title>
        <authorList>
            <person name="Nagy L.G."/>
            <person name="Riley R."/>
            <person name="Tritt A."/>
            <person name="Adam C."/>
            <person name="Daum C."/>
            <person name="Floudas D."/>
            <person name="Sun H."/>
            <person name="Yadav J.S."/>
            <person name="Pangilinan J."/>
            <person name="Larsson K.H."/>
            <person name="Matsuura K."/>
            <person name="Barry K."/>
            <person name="Labutti K."/>
            <person name="Kuo R."/>
            <person name="Ohm R.A."/>
            <person name="Bhattacharya S.S."/>
            <person name="Shirouzu T."/>
            <person name="Yoshinaga Y."/>
            <person name="Martin F.M."/>
            <person name="Grigoriev I.V."/>
            <person name="Hibbett D.S."/>
        </authorList>
    </citation>
    <scope>NUCLEOTIDE SEQUENCE [LARGE SCALE GENOMIC DNA]</scope>
    <source>
        <strain evidence="1 2">HHB10207 ss-3</strain>
    </source>
</reference>
<name>A0A166D4S9_9AGAM</name>
<dbReference type="EMBL" id="KV428069">
    <property type="protein sequence ID" value="KZT38136.1"/>
    <property type="molecule type" value="Genomic_DNA"/>
</dbReference>
<dbReference type="Proteomes" id="UP000076798">
    <property type="component" value="Unassembled WGS sequence"/>
</dbReference>
<evidence type="ECO:0008006" key="3">
    <source>
        <dbReference type="Google" id="ProtNLM"/>
    </source>
</evidence>
<dbReference type="OrthoDB" id="3188866at2759"/>
<dbReference type="AlphaFoldDB" id="A0A166D4S9"/>
<proteinExistence type="predicted"/>
<gene>
    <name evidence="1" type="ORF">SISSUDRAFT_1062254</name>
</gene>